<reference evidence="10 11" key="1">
    <citation type="submission" date="2020-03" db="EMBL/GenBank/DDBJ databases">
        <title>Roseomonas stagni sp. nov., isolated from pond water in Japan.</title>
        <authorList>
            <person name="Furuhata K."/>
            <person name="Miyamoto H."/>
            <person name="Goto K."/>
        </authorList>
    </citation>
    <scope>NUCLEOTIDE SEQUENCE [LARGE SCALE GENOMIC DNA]</scope>
    <source>
        <strain evidence="10 11">PeD5</strain>
    </source>
</reference>
<dbReference type="InterPro" id="IPR001789">
    <property type="entry name" value="Sig_transdc_resp-reg_receiver"/>
</dbReference>
<dbReference type="InterPro" id="IPR016032">
    <property type="entry name" value="Sig_transdc_resp-reg_C-effctor"/>
</dbReference>
<dbReference type="PANTHER" id="PTHR48111">
    <property type="entry name" value="REGULATOR OF RPOS"/>
    <property type="match status" value="1"/>
</dbReference>
<dbReference type="Gene3D" id="6.10.250.690">
    <property type="match status" value="1"/>
</dbReference>
<dbReference type="GO" id="GO:0006355">
    <property type="term" value="P:regulation of DNA-templated transcription"/>
    <property type="evidence" value="ECO:0007669"/>
    <property type="project" value="InterPro"/>
</dbReference>
<dbReference type="InterPro" id="IPR001867">
    <property type="entry name" value="OmpR/PhoB-type_DNA-bd"/>
</dbReference>
<accession>A0A6M1LWI2</accession>
<keyword evidence="3" id="KW-0805">Transcription regulation</keyword>
<dbReference type="SMART" id="SM00448">
    <property type="entry name" value="REC"/>
    <property type="match status" value="1"/>
</dbReference>
<dbReference type="SMART" id="SM00862">
    <property type="entry name" value="Trans_reg_C"/>
    <property type="match status" value="1"/>
</dbReference>
<dbReference type="PANTHER" id="PTHR48111:SF4">
    <property type="entry name" value="DNA-BINDING DUAL TRANSCRIPTIONAL REGULATOR OMPR"/>
    <property type="match status" value="1"/>
</dbReference>
<keyword evidence="11" id="KW-1185">Reference proteome</keyword>
<evidence type="ECO:0000259" key="9">
    <source>
        <dbReference type="PROSITE" id="PS51755"/>
    </source>
</evidence>
<evidence type="ECO:0000313" key="11">
    <source>
        <dbReference type="Proteomes" id="UP000475385"/>
    </source>
</evidence>
<keyword evidence="2" id="KW-0902">Two-component regulatory system</keyword>
<dbReference type="EMBL" id="JAAIKB010000031">
    <property type="protein sequence ID" value="NGM24322.1"/>
    <property type="molecule type" value="Genomic_DNA"/>
</dbReference>
<evidence type="ECO:0000256" key="4">
    <source>
        <dbReference type="ARBA" id="ARBA00023125"/>
    </source>
</evidence>
<dbReference type="InterPro" id="IPR036388">
    <property type="entry name" value="WH-like_DNA-bd_sf"/>
</dbReference>
<dbReference type="InterPro" id="IPR011006">
    <property type="entry name" value="CheY-like_superfamily"/>
</dbReference>
<dbReference type="Pfam" id="PF00072">
    <property type="entry name" value="Response_reg"/>
    <property type="match status" value="1"/>
</dbReference>
<dbReference type="GO" id="GO:0000976">
    <property type="term" value="F:transcription cis-regulatory region binding"/>
    <property type="evidence" value="ECO:0007669"/>
    <property type="project" value="TreeGrafter"/>
</dbReference>
<dbReference type="GO" id="GO:0000156">
    <property type="term" value="F:phosphorelay response regulator activity"/>
    <property type="evidence" value="ECO:0007669"/>
    <property type="project" value="TreeGrafter"/>
</dbReference>
<feature type="DNA-binding region" description="OmpR/PhoB-type" evidence="7">
    <location>
        <begin position="141"/>
        <end position="241"/>
    </location>
</feature>
<feature type="modified residue" description="4-aspartylphosphate" evidence="6">
    <location>
        <position position="66"/>
    </location>
</feature>
<dbReference type="GO" id="GO:0032993">
    <property type="term" value="C:protein-DNA complex"/>
    <property type="evidence" value="ECO:0007669"/>
    <property type="project" value="TreeGrafter"/>
</dbReference>
<dbReference type="SUPFAM" id="SSF46894">
    <property type="entry name" value="C-terminal effector domain of the bipartite response regulators"/>
    <property type="match status" value="1"/>
</dbReference>
<dbReference type="SUPFAM" id="SSF52172">
    <property type="entry name" value="CheY-like"/>
    <property type="match status" value="1"/>
</dbReference>
<dbReference type="CDD" id="cd00383">
    <property type="entry name" value="trans_reg_C"/>
    <property type="match status" value="1"/>
</dbReference>
<dbReference type="Pfam" id="PF00486">
    <property type="entry name" value="Trans_reg_C"/>
    <property type="match status" value="1"/>
</dbReference>
<dbReference type="GO" id="GO:0005829">
    <property type="term" value="C:cytosol"/>
    <property type="evidence" value="ECO:0007669"/>
    <property type="project" value="TreeGrafter"/>
</dbReference>
<evidence type="ECO:0000259" key="8">
    <source>
        <dbReference type="PROSITE" id="PS50110"/>
    </source>
</evidence>
<evidence type="ECO:0000256" key="3">
    <source>
        <dbReference type="ARBA" id="ARBA00023015"/>
    </source>
</evidence>
<name>A0A6M1LWI2_9PROT</name>
<evidence type="ECO:0000256" key="6">
    <source>
        <dbReference type="PROSITE-ProRule" id="PRU00169"/>
    </source>
</evidence>
<dbReference type="PROSITE" id="PS50110">
    <property type="entry name" value="RESPONSE_REGULATORY"/>
    <property type="match status" value="1"/>
</dbReference>
<evidence type="ECO:0000256" key="7">
    <source>
        <dbReference type="PROSITE-ProRule" id="PRU01091"/>
    </source>
</evidence>
<gene>
    <name evidence="10" type="ORF">G3576_30315</name>
</gene>
<evidence type="ECO:0000256" key="1">
    <source>
        <dbReference type="ARBA" id="ARBA00022553"/>
    </source>
</evidence>
<dbReference type="CDD" id="cd17574">
    <property type="entry name" value="REC_OmpR"/>
    <property type="match status" value="1"/>
</dbReference>
<dbReference type="PROSITE" id="PS51755">
    <property type="entry name" value="OMPR_PHOB"/>
    <property type="match status" value="1"/>
</dbReference>
<dbReference type="Gene3D" id="3.40.50.2300">
    <property type="match status" value="1"/>
</dbReference>
<keyword evidence="5" id="KW-0804">Transcription</keyword>
<dbReference type="Proteomes" id="UP000475385">
    <property type="component" value="Unassembled WGS sequence"/>
</dbReference>
<feature type="domain" description="OmpR/PhoB-type" evidence="9">
    <location>
        <begin position="141"/>
        <end position="241"/>
    </location>
</feature>
<protein>
    <submittedName>
        <fullName evidence="10">Response regulator</fullName>
    </submittedName>
</protein>
<keyword evidence="1 6" id="KW-0597">Phosphoprotein</keyword>
<comment type="caution">
    <text evidence="10">The sequence shown here is derived from an EMBL/GenBank/DDBJ whole genome shotgun (WGS) entry which is preliminary data.</text>
</comment>
<dbReference type="Gene3D" id="1.10.10.10">
    <property type="entry name" value="Winged helix-like DNA-binding domain superfamily/Winged helix DNA-binding domain"/>
    <property type="match status" value="1"/>
</dbReference>
<evidence type="ECO:0000256" key="5">
    <source>
        <dbReference type="ARBA" id="ARBA00023163"/>
    </source>
</evidence>
<dbReference type="AlphaFoldDB" id="A0A6M1LWI2"/>
<organism evidence="10 11">
    <name type="scientific">Falsiroseomonas algicola</name>
    <dbReference type="NCBI Taxonomy" id="2716930"/>
    <lineage>
        <taxon>Bacteria</taxon>
        <taxon>Pseudomonadati</taxon>
        <taxon>Pseudomonadota</taxon>
        <taxon>Alphaproteobacteria</taxon>
        <taxon>Acetobacterales</taxon>
        <taxon>Roseomonadaceae</taxon>
        <taxon>Falsiroseomonas</taxon>
    </lineage>
</organism>
<evidence type="ECO:0000256" key="2">
    <source>
        <dbReference type="ARBA" id="ARBA00023012"/>
    </source>
</evidence>
<dbReference type="InterPro" id="IPR039420">
    <property type="entry name" value="WalR-like"/>
</dbReference>
<evidence type="ECO:0000313" key="10">
    <source>
        <dbReference type="EMBL" id="NGM24322.1"/>
    </source>
</evidence>
<sequence length="246" mass="26677">MGPGSRRKGPMPDSNQTVLIVDDDAGIREVIAESLRGHGYRTLDAADARGMERVLASQPVDLILLDVLMPGENGLSACQRLARAAHPPVVMLSALDTPPDRIAGLNAGADYYVGKPSSPAELLAIVKATLRRGVQTAGGAFAPYRVGFLGWTADFSAHELRDPAGVLVHLTDGELFMLKAFVERPRRVLTRDQLLDAARGPDSNAFDRAVDVQVSRLRRKLRAGGDELIRTIRSEGYMFVPATRRL</sequence>
<proteinExistence type="predicted"/>
<keyword evidence="4 7" id="KW-0238">DNA-binding</keyword>
<feature type="domain" description="Response regulatory" evidence="8">
    <location>
        <begin position="17"/>
        <end position="130"/>
    </location>
</feature>